<dbReference type="EMBL" id="AGYR01000013">
    <property type="protein sequence ID" value="ENZ17694.1"/>
    <property type="molecule type" value="Genomic_DNA"/>
</dbReference>
<dbReference type="PANTHER" id="PTHR43790">
    <property type="entry name" value="CARBOHYDRATE TRANSPORT ATP-BINDING PROTEIN MG119-RELATED"/>
    <property type="match status" value="1"/>
</dbReference>
<evidence type="ECO:0000256" key="7">
    <source>
        <dbReference type="ARBA" id="ARBA00022967"/>
    </source>
</evidence>
<keyword evidence="4" id="KW-0677">Repeat</keyword>
<dbReference type="InterPro" id="IPR027417">
    <property type="entry name" value="P-loop_NTPase"/>
</dbReference>
<comment type="subcellular location">
    <subcellularLocation>
        <location evidence="1">Cell membrane</location>
        <topology evidence="1">Peripheral membrane protein</topology>
    </subcellularLocation>
</comment>
<dbReference type="InterPro" id="IPR003593">
    <property type="entry name" value="AAA+_ATPase"/>
</dbReference>
<dbReference type="Gene3D" id="3.40.50.300">
    <property type="entry name" value="P-loop containing nucleotide triphosphate hydrolases"/>
    <property type="match status" value="2"/>
</dbReference>
<evidence type="ECO:0000313" key="11">
    <source>
        <dbReference type="Proteomes" id="UP000013085"/>
    </source>
</evidence>
<keyword evidence="3" id="KW-1003">Cell membrane</keyword>
<feature type="domain" description="ABC transporter" evidence="9">
    <location>
        <begin position="252"/>
        <end position="493"/>
    </location>
</feature>
<dbReference type="PATRIC" id="fig|999408.3.peg.1771"/>
<name>A0A0E2HCT0_9FIRM</name>
<feature type="domain" description="ABC transporter" evidence="9">
    <location>
        <begin position="6"/>
        <end position="241"/>
    </location>
</feature>
<dbReference type="GO" id="GO:0016887">
    <property type="term" value="F:ATP hydrolysis activity"/>
    <property type="evidence" value="ECO:0007669"/>
    <property type="project" value="InterPro"/>
</dbReference>
<keyword evidence="5" id="KW-0547">Nucleotide-binding</keyword>
<evidence type="ECO:0000256" key="6">
    <source>
        <dbReference type="ARBA" id="ARBA00022840"/>
    </source>
</evidence>
<dbReference type="SUPFAM" id="SSF52540">
    <property type="entry name" value="P-loop containing nucleoside triphosphate hydrolases"/>
    <property type="match status" value="2"/>
</dbReference>
<evidence type="ECO:0000256" key="3">
    <source>
        <dbReference type="ARBA" id="ARBA00022475"/>
    </source>
</evidence>
<dbReference type="HOGENOM" id="CLU_000604_92_3_9"/>
<keyword evidence="8" id="KW-0472">Membrane</keyword>
<accession>A0A0E2HCT0</accession>
<dbReference type="GO" id="GO:0005886">
    <property type="term" value="C:plasma membrane"/>
    <property type="evidence" value="ECO:0007669"/>
    <property type="project" value="UniProtKB-SubCell"/>
</dbReference>
<evidence type="ECO:0000256" key="1">
    <source>
        <dbReference type="ARBA" id="ARBA00004202"/>
    </source>
</evidence>
<dbReference type="InterPro" id="IPR050107">
    <property type="entry name" value="ABC_carbohydrate_import_ATPase"/>
</dbReference>
<reference evidence="10 11" key="1">
    <citation type="submission" date="2013-01" db="EMBL/GenBank/DDBJ databases">
        <title>The Genome Sequence of Clostridium clostridioforme 90A8.</title>
        <authorList>
            <consortium name="The Broad Institute Genome Sequencing Platform"/>
            <person name="Earl A."/>
            <person name="Ward D."/>
            <person name="Feldgarden M."/>
            <person name="Gevers D."/>
            <person name="Courvalin P."/>
            <person name="Lambert T."/>
            <person name="Walker B."/>
            <person name="Young S.K."/>
            <person name="Zeng Q."/>
            <person name="Gargeya S."/>
            <person name="Fitzgerald M."/>
            <person name="Haas B."/>
            <person name="Abouelleil A."/>
            <person name="Alvarado L."/>
            <person name="Arachchi H.M."/>
            <person name="Berlin A.M."/>
            <person name="Chapman S.B."/>
            <person name="Dewar J."/>
            <person name="Goldberg J."/>
            <person name="Griggs A."/>
            <person name="Gujja S."/>
            <person name="Hansen M."/>
            <person name="Howarth C."/>
            <person name="Imamovic A."/>
            <person name="Larimer J."/>
            <person name="McCowan C."/>
            <person name="Murphy C."/>
            <person name="Neiman D."/>
            <person name="Pearson M."/>
            <person name="Priest M."/>
            <person name="Roberts A."/>
            <person name="Saif S."/>
            <person name="Shea T."/>
            <person name="Sisk P."/>
            <person name="Sykes S."/>
            <person name="Wortman J."/>
            <person name="Nusbaum C."/>
            <person name="Birren B."/>
        </authorList>
    </citation>
    <scope>NUCLEOTIDE SEQUENCE [LARGE SCALE GENOMIC DNA]</scope>
    <source>
        <strain evidence="10 11">90A8</strain>
    </source>
</reference>
<dbReference type="PROSITE" id="PS00211">
    <property type="entry name" value="ABC_TRANSPORTER_1"/>
    <property type="match status" value="1"/>
</dbReference>
<evidence type="ECO:0000256" key="2">
    <source>
        <dbReference type="ARBA" id="ARBA00022448"/>
    </source>
</evidence>
<evidence type="ECO:0000256" key="8">
    <source>
        <dbReference type="ARBA" id="ARBA00023136"/>
    </source>
</evidence>
<protein>
    <recommendedName>
        <fullName evidence="9">ABC transporter domain-containing protein</fullName>
    </recommendedName>
</protein>
<keyword evidence="2" id="KW-0813">Transport</keyword>
<keyword evidence="6" id="KW-0067">ATP-binding</keyword>
<dbReference type="PANTHER" id="PTHR43790:SF9">
    <property type="entry name" value="GALACTOFURANOSE TRANSPORTER ATP-BINDING PROTEIN YTFR"/>
    <property type="match status" value="1"/>
</dbReference>
<evidence type="ECO:0000256" key="4">
    <source>
        <dbReference type="ARBA" id="ARBA00022737"/>
    </source>
</evidence>
<dbReference type="GO" id="GO:0005524">
    <property type="term" value="F:ATP binding"/>
    <property type="evidence" value="ECO:0007669"/>
    <property type="project" value="UniProtKB-KW"/>
</dbReference>
<dbReference type="CDD" id="cd03215">
    <property type="entry name" value="ABC_Carb_Monos_II"/>
    <property type="match status" value="1"/>
</dbReference>
<organism evidence="10 11">
    <name type="scientific">[Clostridium] clostridioforme 90A8</name>
    <dbReference type="NCBI Taxonomy" id="999408"/>
    <lineage>
        <taxon>Bacteria</taxon>
        <taxon>Bacillati</taxon>
        <taxon>Bacillota</taxon>
        <taxon>Clostridia</taxon>
        <taxon>Lachnospirales</taxon>
        <taxon>Lachnospiraceae</taxon>
        <taxon>Enterocloster</taxon>
    </lineage>
</organism>
<dbReference type="CDD" id="cd03216">
    <property type="entry name" value="ABC_Carb_Monos_I"/>
    <property type="match status" value="1"/>
</dbReference>
<dbReference type="PROSITE" id="PS50893">
    <property type="entry name" value="ABC_TRANSPORTER_2"/>
    <property type="match status" value="2"/>
</dbReference>
<proteinExistence type="predicted"/>
<keyword evidence="7" id="KW-1278">Translocase</keyword>
<evidence type="ECO:0000313" key="10">
    <source>
        <dbReference type="EMBL" id="ENZ17694.1"/>
    </source>
</evidence>
<dbReference type="InterPro" id="IPR003439">
    <property type="entry name" value="ABC_transporter-like_ATP-bd"/>
</dbReference>
<comment type="caution">
    <text evidence="10">The sequence shown here is derived from an EMBL/GenBank/DDBJ whole genome shotgun (WGS) entry which is preliminary data.</text>
</comment>
<dbReference type="FunFam" id="3.40.50.300:FF:000127">
    <property type="entry name" value="Ribose import ATP-binding protein RbsA"/>
    <property type="match status" value="1"/>
</dbReference>
<dbReference type="Proteomes" id="UP000013085">
    <property type="component" value="Unassembled WGS sequence"/>
</dbReference>
<evidence type="ECO:0000256" key="5">
    <source>
        <dbReference type="ARBA" id="ARBA00022741"/>
    </source>
</evidence>
<sequence length="494" mass="55585">MAEYLLEMKQIVKQFPGTLALDHVDFTLEQGEVMALIGENGAGKSTLMNILMGMLQPDSGEMVLRGETITNRSPYEALQKGIGMVPQELNLVSDLSIAENIFLGLHQKRGNRINWDQMRSKAKEMLDKLEVDIDPGKKISEVSAAYQQLVSIARTLVFGSNIIILDEPTASLTLNETEHLFKNIWKLKNEGKAIIMITHHLDEVLEIADRVTIMRDGKLIKISNASDLSIDDMIYYMANQKVEKSRHIVRPVSDEVFLKVIGLCRGREFQNVDFEVKKGEIFGVAGLVGAGRTELFSCLYGLTKKEKGKVYLEGKEVEITSPDEAISYGIGLVPEERRKQGMFPILSIYENIMMPNYHKITRMGRINFSQARDAANRHIQALRIKTPDCLTQIKNLSGGNQQKVILGRWMEKQVKLFILDEPTRGIDVRAKGEIYKLIRDMADSGITIIVISSEIEELLTLADRIMIMNGGKVKGVVVPNEDMEREDILKVALH</sequence>
<gene>
    <name evidence="10" type="ORF">HMPREF1090_01644</name>
</gene>
<dbReference type="InterPro" id="IPR017871">
    <property type="entry name" value="ABC_transporter-like_CS"/>
</dbReference>
<dbReference type="RefSeq" id="WP_002595500.1">
    <property type="nucleotide sequence ID" value="NZ_KB851018.1"/>
</dbReference>
<dbReference type="SMART" id="SM00382">
    <property type="entry name" value="AAA"/>
    <property type="match status" value="2"/>
</dbReference>
<dbReference type="AlphaFoldDB" id="A0A0E2HCT0"/>
<evidence type="ECO:0000259" key="9">
    <source>
        <dbReference type="PROSITE" id="PS50893"/>
    </source>
</evidence>
<dbReference type="Pfam" id="PF00005">
    <property type="entry name" value="ABC_tran"/>
    <property type="match status" value="2"/>
</dbReference>